<dbReference type="InterPro" id="IPR004846">
    <property type="entry name" value="T2SS/T3SS_dom"/>
</dbReference>
<evidence type="ECO:0000256" key="6">
    <source>
        <dbReference type="ARBA" id="ARBA00022729"/>
    </source>
</evidence>
<sequence>MLHRSPRLAPRGTAAALAVALLAGALAPGLTHAQTGGPRTESTATSQVTLNFVNAEIEAVARAMGVILRRQFVVDPRVKGTMTLYSEQPMSRGDAYLRFLSELRGLGFAVVQVDDLYKIVPEADAKLQTGSVAVGGVTPQRGDQIVTQVFRIQHENANNLVTVLRPLISPNNTINVNPGNNTLVITDYAENVRRLGKIIAALDLPNATDLEVIPLQHAVASDLAVLVQRLVDQQAAAAGGAVPAPGQAAPAAAPGAGASGVSIIPDVRTNSLLVRAPNPMRLAMVKSVVARLDVPGQGGAAGSNIHVVYLKNADAVRLAQVLRAAFSAESRGGAAGGAGTAGLTGLGAAAGTTAATGAPGGFNAQAATGMGAAGGMGSPQATAPVGQVAPPSTGGFIQADPATNSLIITASEPLYRQLRAVIDQLDSRRAQVYVETMIVEVNATKAADIGFQWQGLLGKEGDKYGLIGGTNFGTGGNNIINLSIAAAGGNTTTLPSPGFNIGLIRNFGGVYSLAALARFLETNADGNILSTPNLVTLDNEEAKITIGQNVPFVTGQYANTGTGGTINPFQTIERKDVGITLRVRPQIGENGTVRLQIYQEVSSVVNQNVSQGVADATAGLVTNKRSIESSVVVDDGQIIVLGGLMQDQFQNNRDKVPVLGDAPLIGGLFRSENRNRTKTNLMVFLRPVVMRDQDATMRFSLDRYDMIRAQQKEAQPEPRRLLPINEAPLLPPMRVPPAPDAATPPQPAASAPAPAAVPSN</sequence>
<keyword evidence="17" id="KW-1185">Reference proteome</keyword>
<keyword evidence="5" id="KW-0812">Transmembrane</keyword>
<name>A0ABY6MRE8_9BURK</name>
<reference evidence="16" key="1">
    <citation type="submission" date="2022-10" db="EMBL/GenBank/DDBJ databases">
        <title>Complete genome sequence of Schlegelella aquatica LMG 23380.</title>
        <authorList>
            <person name="Musilova J."/>
            <person name="Kourilova X."/>
            <person name="Bezdicek M."/>
            <person name="Hermankova K."/>
            <person name="Obruca S."/>
            <person name="Sedlar K."/>
        </authorList>
    </citation>
    <scope>NUCLEOTIDE SEQUENCE</scope>
    <source>
        <strain evidence="16">LMG 23380</strain>
    </source>
</reference>
<dbReference type="InterPro" id="IPR005644">
    <property type="entry name" value="NolW-like"/>
</dbReference>
<evidence type="ECO:0000256" key="12">
    <source>
        <dbReference type="SAM" id="SignalP"/>
    </source>
</evidence>
<dbReference type="InterPro" id="IPR001775">
    <property type="entry name" value="GspD/PilQ"/>
</dbReference>
<keyword evidence="3 10" id="KW-0813">Transport</keyword>
<dbReference type="Pfam" id="PF21305">
    <property type="entry name" value="type_II_gspD_N0"/>
    <property type="match status" value="1"/>
</dbReference>
<keyword evidence="8" id="KW-0472">Membrane</keyword>
<evidence type="ECO:0000256" key="9">
    <source>
        <dbReference type="ARBA" id="ARBA00023237"/>
    </source>
</evidence>
<dbReference type="NCBIfam" id="TIGR02517">
    <property type="entry name" value="type_II_gspD"/>
    <property type="match status" value="1"/>
</dbReference>
<feature type="region of interest" description="Disordered" evidence="11">
    <location>
        <begin position="711"/>
        <end position="760"/>
    </location>
</feature>
<dbReference type="Pfam" id="PF00263">
    <property type="entry name" value="Secretin"/>
    <property type="match status" value="1"/>
</dbReference>
<dbReference type="PANTHER" id="PTHR30332:SF24">
    <property type="entry name" value="SECRETIN GSPD-RELATED"/>
    <property type="match status" value="1"/>
</dbReference>
<feature type="chain" id="PRO_5045975847" evidence="12">
    <location>
        <begin position="34"/>
        <end position="760"/>
    </location>
</feature>
<proteinExistence type="inferred from homology"/>
<evidence type="ECO:0000256" key="1">
    <source>
        <dbReference type="ARBA" id="ARBA00004442"/>
    </source>
</evidence>
<feature type="domain" description="NolW-like" evidence="14">
    <location>
        <begin position="306"/>
        <end position="431"/>
    </location>
</feature>
<comment type="subcellular location">
    <subcellularLocation>
        <location evidence="1 10">Cell outer membrane</location>
    </subcellularLocation>
</comment>
<keyword evidence="7" id="KW-0653">Protein transport</keyword>
<evidence type="ECO:0000256" key="2">
    <source>
        <dbReference type="ARBA" id="ARBA00006980"/>
    </source>
</evidence>
<dbReference type="PANTHER" id="PTHR30332">
    <property type="entry name" value="PROBABLE GENERAL SECRETION PATHWAY PROTEIN D"/>
    <property type="match status" value="1"/>
</dbReference>
<dbReference type="Gene3D" id="3.30.1370.120">
    <property type="match status" value="3"/>
</dbReference>
<evidence type="ECO:0000259" key="13">
    <source>
        <dbReference type="Pfam" id="PF00263"/>
    </source>
</evidence>
<feature type="region of interest" description="Disordered" evidence="11">
    <location>
        <begin position="373"/>
        <end position="393"/>
    </location>
</feature>
<evidence type="ECO:0000256" key="4">
    <source>
        <dbReference type="ARBA" id="ARBA00022452"/>
    </source>
</evidence>
<dbReference type="InterPro" id="IPR013356">
    <property type="entry name" value="T2SS_GspD"/>
</dbReference>
<evidence type="ECO:0000256" key="7">
    <source>
        <dbReference type="ARBA" id="ARBA00022927"/>
    </source>
</evidence>
<dbReference type="EMBL" id="CP110257">
    <property type="protein sequence ID" value="UZD54587.1"/>
    <property type="molecule type" value="Genomic_DNA"/>
</dbReference>
<evidence type="ECO:0000313" key="16">
    <source>
        <dbReference type="EMBL" id="UZD54587.1"/>
    </source>
</evidence>
<feature type="domain" description="GspD-like N0" evidence="15">
    <location>
        <begin position="50"/>
        <end position="119"/>
    </location>
</feature>
<dbReference type="Proteomes" id="UP001163266">
    <property type="component" value="Chromosome"/>
</dbReference>
<feature type="domain" description="Type II/III secretion system secretin-like" evidence="13">
    <location>
        <begin position="520"/>
        <end position="691"/>
    </location>
</feature>
<feature type="domain" description="NolW-like" evidence="14">
    <location>
        <begin position="211"/>
        <end position="297"/>
    </location>
</feature>
<evidence type="ECO:0000256" key="11">
    <source>
        <dbReference type="SAM" id="MobiDB-lite"/>
    </source>
</evidence>
<feature type="compositionally biased region" description="Basic and acidic residues" evidence="11">
    <location>
        <begin position="711"/>
        <end position="720"/>
    </location>
</feature>
<gene>
    <name evidence="16" type="primary">gspD</name>
    <name evidence="16" type="ORF">OMP39_13125</name>
</gene>
<feature type="compositionally biased region" description="Pro residues" evidence="11">
    <location>
        <begin position="729"/>
        <end position="747"/>
    </location>
</feature>
<evidence type="ECO:0000259" key="15">
    <source>
        <dbReference type="Pfam" id="PF21305"/>
    </source>
</evidence>
<evidence type="ECO:0000256" key="3">
    <source>
        <dbReference type="ARBA" id="ARBA00022448"/>
    </source>
</evidence>
<dbReference type="InterPro" id="IPR038591">
    <property type="entry name" value="NolW-like_sf"/>
</dbReference>
<evidence type="ECO:0000256" key="8">
    <source>
        <dbReference type="ARBA" id="ARBA00023136"/>
    </source>
</evidence>
<organism evidence="16 17">
    <name type="scientific">Caldimonas aquatica</name>
    <dbReference type="NCBI Taxonomy" id="376175"/>
    <lineage>
        <taxon>Bacteria</taxon>
        <taxon>Pseudomonadati</taxon>
        <taxon>Pseudomonadota</taxon>
        <taxon>Betaproteobacteria</taxon>
        <taxon>Burkholderiales</taxon>
        <taxon>Sphaerotilaceae</taxon>
        <taxon>Caldimonas</taxon>
    </lineage>
</organism>
<accession>A0ABY6MRE8</accession>
<evidence type="ECO:0000256" key="5">
    <source>
        <dbReference type="ARBA" id="ARBA00022692"/>
    </source>
</evidence>
<comment type="similarity">
    <text evidence="2">Belongs to the bacterial secretin family. GSP D subfamily.</text>
</comment>
<dbReference type="InterPro" id="IPR049371">
    <property type="entry name" value="GspD-like_N0"/>
</dbReference>
<feature type="domain" description="NolW-like" evidence="14">
    <location>
        <begin position="147"/>
        <end position="205"/>
    </location>
</feature>
<dbReference type="InterPro" id="IPR050810">
    <property type="entry name" value="Bact_Secretion_Sys_Channel"/>
</dbReference>
<dbReference type="RefSeq" id="WP_264892175.1">
    <property type="nucleotide sequence ID" value="NZ_CP110257.1"/>
</dbReference>
<dbReference type="PRINTS" id="PR00811">
    <property type="entry name" value="BCTERIALGSPD"/>
</dbReference>
<dbReference type="Pfam" id="PF03958">
    <property type="entry name" value="Secretin_N"/>
    <property type="match status" value="3"/>
</dbReference>
<keyword evidence="6 12" id="KW-0732">Signal</keyword>
<evidence type="ECO:0000313" key="17">
    <source>
        <dbReference type="Proteomes" id="UP001163266"/>
    </source>
</evidence>
<feature type="compositionally biased region" description="Low complexity" evidence="11">
    <location>
        <begin position="748"/>
        <end position="760"/>
    </location>
</feature>
<protein>
    <submittedName>
        <fullName evidence="16">Type II secretion system secretin GspD</fullName>
    </submittedName>
</protein>
<keyword evidence="9" id="KW-0998">Cell outer membrane</keyword>
<keyword evidence="4" id="KW-1134">Transmembrane beta strand</keyword>
<evidence type="ECO:0000259" key="14">
    <source>
        <dbReference type="Pfam" id="PF03958"/>
    </source>
</evidence>
<evidence type="ECO:0000256" key="10">
    <source>
        <dbReference type="RuleBase" id="RU004004"/>
    </source>
</evidence>
<feature type="signal peptide" evidence="12">
    <location>
        <begin position="1"/>
        <end position="33"/>
    </location>
</feature>